<geneLocation type="plasmid" evidence="1">
    <name>pN2B-A</name>
</geneLocation>
<reference evidence="1 2" key="1">
    <citation type="submission" date="2019-11" db="EMBL/GenBank/DDBJ databases">
        <title>Comparison of genomes from free-living endosymbiotic cyanobacteria isolated from Azolla.</title>
        <authorList>
            <person name="Thiel T."/>
            <person name="Pratte B."/>
        </authorList>
    </citation>
    <scope>NUCLEOTIDE SEQUENCE [LARGE SCALE GENOMIC DNA]</scope>
    <source>
        <strain evidence="1 2">N2B</strain>
        <plasmid evidence="1">pN2B-A</plasmid>
    </source>
</reference>
<proteinExistence type="predicted"/>
<evidence type="ECO:0000313" key="2">
    <source>
        <dbReference type="Proteomes" id="UP000570851"/>
    </source>
</evidence>
<dbReference type="RefSeq" id="WP_011316592.1">
    <property type="nucleotide sequence ID" value="NZ_JACKZP010000285.1"/>
</dbReference>
<comment type="caution">
    <text evidence="1">The sequence shown here is derived from an EMBL/GenBank/DDBJ whole genome shotgun (WGS) entry which is preliminary data.</text>
</comment>
<keyword evidence="2" id="KW-1185">Reference proteome</keyword>
<dbReference type="EMBL" id="JACKZP010000285">
    <property type="protein sequence ID" value="MBC1305771.1"/>
    <property type="molecule type" value="Genomic_DNA"/>
</dbReference>
<name>A0ABR6SHP8_ANAVA</name>
<sequence length="116" mass="13258">MSQDLLIYNGQSNRIDQLIGRYGAYLEALTREIKLLLRITLSTYVLMQQEYSSTEYPVSEALEDALSQLVIPHNVPQDLFDICSQLEGLTVDEAESLLDALQYQLYWGNARITVKQ</sequence>
<dbReference type="Proteomes" id="UP000570851">
    <property type="component" value="Unassembled WGS sequence"/>
</dbReference>
<accession>A0ABR6SHP8</accession>
<organism evidence="1 2">
    <name type="scientific">Trichormus variabilis N2B</name>
    <dbReference type="NCBI Taxonomy" id="2681315"/>
    <lineage>
        <taxon>Bacteria</taxon>
        <taxon>Bacillati</taxon>
        <taxon>Cyanobacteriota</taxon>
        <taxon>Cyanophyceae</taxon>
        <taxon>Nostocales</taxon>
        <taxon>Nostocaceae</taxon>
        <taxon>Trichormus</taxon>
    </lineage>
</organism>
<protein>
    <submittedName>
        <fullName evidence="1">Uncharacterized protein</fullName>
    </submittedName>
</protein>
<keyword evidence="1" id="KW-0614">Plasmid</keyword>
<gene>
    <name evidence="1" type="ORF">GNE12_28200</name>
</gene>
<dbReference type="GeneID" id="58727212"/>
<evidence type="ECO:0000313" key="1">
    <source>
        <dbReference type="EMBL" id="MBC1305771.1"/>
    </source>
</evidence>